<dbReference type="EMBL" id="QGKX02001290">
    <property type="protein sequence ID" value="KAF3538433.1"/>
    <property type="molecule type" value="Genomic_DNA"/>
</dbReference>
<feature type="domain" description="Reverse transcriptase zinc-binding" evidence="1">
    <location>
        <begin position="124"/>
        <end position="208"/>
    </location>
</feature>
<dbReference type="InterPro" id="IPR026960">
    <property type="entry name" value="RVT-Znf"/>
</dbReference>
<evidence type="ECO:0000313" key="2">
    <source>
        <dbReference type="EMBL" id="KAF3538433.1"/>
    </source>
</evidence>
<protein>
    <recommendedName>
        <fullName evidence="1">Reverse transcriptase zinc-binding domain-containing protein</fullName>
    </recommendedName>
</protein>
<proteinExistence type="predicted"/>
<sequence length="272" mass="31592">MPVGPPKLLGTRSVLQKQERGLGFEELGLLEHRICDKAVLATLLQEKLYLGYLVSHRSPRVFSYTLLDVGNIETCYFWSSNWSPFGNISKYLRGESSRTTGIPAQRPWQNYGKWMPDGNKSNVYSTMAIYNLLRVRQQRVPWCKEILFSKGIPRHKFLSWLFVLDRCPTKNRMVDWGIDTDPTCFLCNSDLESRDHLLYVFSYSWELWHSIAGGAGFSTPRDWNVLLGDLERLKSPQHIRLLTLLAWQTTYLLHLGRTKRSTPQKQIQTPIR</sequence>
<gene>
    <name evidence="2" type="ORF">F2Q69_00022040</name>
</gene>
<dbReference type="AlphaFoldDB" id="A0A8S9QEQ3"/>
<organism evidence="2 3">
    <name type="scientific">Brassica cretica</name>
    <name type="common">Mustard</name>
    <dbReference type="NCBI Taxonomy" id="69181"/>
    <lineage>
        <taxon>Eukaryota</taxon>
        <taxon>Viridiplantae</taxon>
        <taxon>Streptophyta</taxon>
        <taxon>Embryophyta</taxon>
        <taxon>Tracheophyta</taxon>
        <taxon>Spermatophyta</taxon>
        <taxon>Magnoliopsida</taxon>
        <taxon>eudicotyledons</taxon>
        <taxon>Gunneridae</taxon>
        <taxon>Pentapetalae</taxon>
        <taxon>rosids</taxon>
        <taxon>malvids</taxon>
        <taxon>Brassicales</taxon>
        <taxon>Brassicaceae</taxon>
        <taxon>Brassiceae</taxon>
        <taxon>Brassica</taxon>
    </lineage>
</organism>
<dbReference type="Pfam" id="PF13966">
    <property type="entry name" value="zf-RVT"/>
    <property type="match status" value="1"/>
</dbReference>
<reference evidence="2" key="1">
    <citation type="submission" date="2019-12" db="EMBL/GenBank/DDBJ databases">
        <title>Genome sequencing and annotation of Brassica cretica.</title>
        <authorList>
            <person name="Studholme D.J."/>
            <person name="Sarris P."/>
        </authorList>
    </citation>
    <scope>NUCLEOTIDE SEQUENCE</scope>
    <source>
        <strain evidence="2">PFS-109/04</strain>
        <tissue evidence="2">Leaf</tissue>
    </source>
</reference>
<evidence type="ECO:0000259" key="1">
    <source>
        <dbReference type="Pfam" id="PF13966"/>
    </source>
</evidence>
<dbReference type="Proteomes" id="UP000712600">
    <property type="component" value="Unassembled WGS sequence"/>
</dbReference>
<name>A0A8S9QEQ3_BRACR</name>
<accession>A0A8S9QEQ3</accession>
<evidence type="ECO:0000313" key="3">
    <source>
        <dbReference type="Proteomes" id="UP000712600"/>
    </source>
</evidence>
<comment type="caution">
    <text evidence="2">The sequence shown here is derived from an EMBL/GenBank/DDBJ whole genome shotgun (WGS) entry which is preliminary data.</text>
</comment>